<keyword evidence="2" id="KW-1185">Reference proteome</keyword>
<protein>
    <submittedName>
        <fullName evidence="1">Uncharacterized protein</fullName>
    </submittedName>
</protein>
<dbReference type="InParanoid" id="A0A2G5EAF5"/>
<reference evidence="1 2" key="1">
    <citation type="submission" date="2017-09" db="EMBL/GenBank/DDBJ databases">
        <title>WGS assembly of Aquilegia coerulea Goldsmith.</title>
        <authorList>
            <person name="Hodges S."/>
            <person name="Kramer E."/>
            <person name="Nordborg M."/>
            <person name="Tomkins J."/>
            <person name="Borevitz J."/>
            <person name="Derieg N."/>
            <person name="Yan J."/>
            <person name="Mihaltcheva S."/>
            <person name="Hayes R.D."/>
            <person name="Rokhsar D."/>
        </authorList>
    </citation>
    <scope>NUCLEOTIDE SEQUENCE [LARGE SCALE GENOMIC DNA]</scope>
    <source>
        <strain evidence="2">cv. Goldsmith</strain>
    </source>
</reference>
<dbReference type="PANTHER" id="PTHR31009">
    <property type="entry name" value="S-ADENOSYL-L-METHIONINE:CARBOXYL METHYLTRANSFERASE FAMILY PROTEIN"/>
    <property type="match status" value="1"/>
</dbReference>
<dbReference type="InterPro" id="IPR005299">
    <property type="entry name" value="MeTrfase_7"/>
</dbReference>
<evidence type="ECO:0000313" key="2">
    <source>
        <dbReference type="Proteomes" id="UP000230069"/>
    </source>
</evidence>
<dbReference type="EMBL" id="KZ305027">
    <property type="protein sequence ID" value="PIA52748.1"/>
    <property type="molecule type" value="Genomic_DNA"/>
</dbReference>
<sequence length="288" mass="32491">MVPCTCKKQITVNLSETDDTKISGVLESALINLQLLSYNMDIMNEGVGERSYAENSSYQKSVLSKAKPFVEETIVQLYSKTFPQCLTIADLGCCSGPNSLFIISEILKAINAVCQKLGRSPPEFQVFLNDLPANDFNTVFKSTPHFYEKFRSDNGQKFGPIFVAGVPGSFYNRLFPTKALNFVHSSYALHWLSQVPQGIENNKGNVYLARTSPSNVYKAYSEQFNKDFSVFLSTRSKEMMVGGCMVITIVGRRSSDPPSKDYRYFWEVFSKTLRDMVSEAKLYVFNIF</sequence>
<dbReference type="Pfam" id="PF03492">
    <property type="entry name" value="Methyltransf_7"/>
    <property type="match status" value="1"/>
</dbReference>
<dbReference type="Gene3D" id="3.40.50.150">
    <property type="entry name" value="Vaccinia Virus protein VP39"/>
    <property type="match status" value="1"/>
</dbReference>
<name>A0A2G5EAF5_AQUCA</name>
<accession>A0A2G5EAF5</accession>
<dbReference type="InterPro" id="IPR029063">
    <property type="entry name" value="SAM-dependent_MTases_sf"/>
</dbReference>
<dbReference type="Proteomes" id="UP000230069">
    <property type="component" value="Unassembled WGS sequence"/>
</dbReference>
<organism evidence="1 2">
    <name type="scientific">Aquilegia coerulea</name>
    <name type="common">Rocky mountain columbine</name>
    <dbReference type="NCBI Taxonomy" id="218851"/>
    <lineage>
        <taxon>Eukaryota</taxon>
        <taxon>Viridiplantae</taxon>
        <taxon>Streptophyta</taxon>
        <taxon>Embryophyta</taxon>
        <taxon>Tracheophyta</taxon>
        <taxon>Spermatophyta</taxon>
        <taxon>Magnoliopsida</taxon>
        <taxon>Ranunculales</taxon>
        <taxon>Ranunculaceae</taxon>
        <taxon>Thalictroideae</taxon>
        <taxon>Aquilegia</taxon>
    </lineage>
</organism>
<dbReference type="GO" id="GO:0008168">
    <property type="term" value="F:methyltransferase activity"/>
    <property type="evidence" value="ECO:0007669"/>
    <property type="project" value="InterPro"/>
</dbReference>
<dbReference type="SUPFAM" id="SSF53335">
    <property type="entry name" value="S-adenosyl-L-methionine-dependent methyltransferases"/>
    <property type="match status" value="1"/>
</dbReference>
<dbReference type="OrthoDB" id="1523883at2759"/>
<evidence type="ECO:0000313" key="1">
    <source>
        <dbReference type="EMBL" id="PIA52748.1"/>
    </source>
</evidence>
<gene>
    <name evidence="1" type="ORF">AQUCO_01000547v1</name>
</gene>
<proteinExistence type="predicted"/>
<dbReference type="AlphaFoldDB" id="A0A2G5EAF5"/>